<feature type="compositionally biased region" description="Polar residues" evidence="2">
    <location>
        <begin position="1239"/>
        <end position="1253"/>
    </location>
</feature>
<organism evidence="3 4">
    <name type="scientific">Halocaridina rubra</name>
    <name type="common">Hawaiian red shrimp</name>
    <dbReference type="NCBI Taxonomy" id="373956"/>
    <lineage>
        <taxon>Eukaryota</taxon>
        <taxon>Metazoa</taxon>
        <taxon>Ecdysozoa</taxon>
        <taxon>Arthropoda</taxon>
        <taxon>Crustacea</taxon>
        <taxon>Multicrustacea</taxon>
        <taxon>Malacostraca</taxon>
        <taxon>Eumalacostraca</taxon>
        <taxon>Eucarida</taxon>
        <taxon>Decapoda</taxon>
        <taxon>Pleocyemata</taxon>
        <taxon>Caridea</taxon>
        <taxon>Atyoidea</taxon>
        <taxon>Atyidae</taxon>
        <taxon>Halocaridina</taxon>
    </lineage>
</organism>
<name>A0AAN8XJ98_HALRR</name>
<accession>A0AAN8XJ98</accession>
<feature type="region of interest" description="Disordered" evidence="2">
    <location>
        <begin position="247"/>
        <end position="285"/>
    </location>
</feature>
<evidence type="ECO:0000313" key="3">
    <source>
        <dbReference type="EMBL" id="KAK7082683.1"/>
    </source>
</evidence>
<feature type="region of interest" description="Disordered" evidence="2">
    <location>
        <begin position="1234"/>
        <end position="1306"/>
    </location>
</feature>
<feature type="compositionally biased region" description="Basic and acidic residues" evidence="2">
    <location>
        <begin position="896"/>
        <end position="911"/>
    </location>
</feature>
<feature type="coiled-coil region" evidence="1">
    <location>
        <begin position="496"/>
        <end position="523"/>
    </location>
</feature>
<evidence type="ECO:0000313" key="4">
    <source>
        <dbReference type="Proteomes" id="UP001381693"/>
    </source>
</evidence>
<feature type="region of interest" description="Disordered" evidence="2">
    <location>
        <begin position="868"/>
        <end position="911"/>
    </location>
</feature>
<feature type="compositionally biased region" description="Basic and acidic residues" evidence="2">
    <location>
        <begin position="247"/>
        <end position="257"/>
    </location>
</feature>
<feature type="compositionally biased region" description="Basic and acidic residues" evidence="2">
    <location>
        <begin position="265"/>
        <end position="281"/>
    </location>
</feature>
<sequence length="1333" mass="150827">AMTRLIALCSNTQLLPEEERTLEGVKKDSCPCSLFLSGEEEAKEGAHDREQSSKSDFLVLGRTQDNTLCARNRLVPRNWVSEENEEGRSQCSLTCQDDSVCDFEEKKHEYFSRTDESVNGSNVIGYDVLCTERYDFLKSSVEKCIDWHSTNVMNDVDDELNDIEIADLFYEVSLSDTNNPPGKDYIDGLVERKSNDNGRKETENVGYCGNNTSDNVESGVLNEQEIFPIGICESVGLNVTENVEVENRKSGELRSDESESYNGESKIEKDSDEKSQERESEVGNDIGEYVKAGKYIVVKSLIEIPRENEGKKEEEIKRSGKNGDGTGEENMMVAVKCSKRGREREPATAEASGILPSVDLRESGSIETLIKDFFGEDWEEEDVLKYMSEEEKKENETHVTFKDEVTYDNDDGNSNLVAGEKSLEEEEEVRTTKSKNNGKIMENNVCMLSLELDDLEYIDQGDQEEIFTDIFSSISENETSENMGKKRLDKINEVSENMDEKRLDKIQEKLNKLREEMTSLLDLYPEERSFLEGSVGQKKMPKILQKIHKEEEKHIAWKRAKRFVENIMDGDDNVNTKDTSNKVRDKRTNTIQEEYLCGKNVNKNDDVSVINTKRKRTTITPFSLDNECQRKRITSHEVDNRITDINIKDEDRDDEFFMTDDESVFGDDEDSEIDCSKPTKKAGKRVKAESISSTVANILDSLLELREDETHNDGDFLSVKGEDAMPMRENCQNNVNEQNMKNSCEGKEKHQRDEDRHEKYISINNGKTQSDTLPCKSNYNKLTTVKKAASSFLTQGTTITVDINPNLEWNENCPPPVIFSESLLPGSAPGTPEHSCKEKLNVPKGEITNVSYTREIVTPDQEVVTVKLRRPRCPANDSSPGSHVDTDEVNSNGSCEVKDDPNDSLGEDKNMKEIKDKKRLLRSLSFFSRNSQSNLSLISGVSHSPTETSSLSSSFCNSSVFATLTTPRRWSNALGKKRRAVQSCIFAEAPLTPTNGRLPSRVRSEPNVTERRITGNENERLPRRLSKVWGEKRKAVKSCIFPDPEDEDSTPYTALQKDKDIWHTEKVNNTRAMIKSVDFQEKQTPPTCTITQDQVITYKKHESKRVPSSPVKLYEKSVSYMDLMSPKLQSLSSEVSLPDTHLGKPYDSQVCHKPVYAHRPQSLIVIPESRTGYGSLEREELSPFSKRPQSLMLPADMRIPKRKPSLIPPEAKARPRSLSRLSYRDLRILRSSMRRSPSIDENSTDPLLSSSPTHFRHGYGRSVSLSESETESRKHNRSWSVSPAPGSSPLKGVHSPEKWPDVDSSGEIYPVIMPRRNSCSLTSPDHPYTASNT</sequence>
<gene>
    <name evidence="3" type="ORF">SK128_010694</name>
</gene>
<feature type="region of interest" description="Disordered" evidence="2">
    <location>
        <begin position="1177"/>
        <end position="1218"/>
    </location>
</feature>
<reference evidence="3 4" key="1">
    <citation type="submission" date="2023-11" db="EMBL/GenBank/DDBJ databases">
        <title>Halocaridina rubra genome assembly.</title>
        <authorList>
            <person name="Smith C."/>
        </authorList>
    </citation>
    <scope>NUCLEOTIDE SEQUENCE [LARGE SCALE GENOMIC DNA]</scope>
    <source>
        <strain evidence="3">EP-1</strain>
        <tissue evidence="3">Whole</tissue>
    </source>
</reference>
<proteinExistence type="predicted"/>
<dbReference type="EMBL" id="JAXCGZ010003921">
    <property type="protein sequence ID" value="KAK7082683.1"/>
    <property type="molecule type" value="Genomic_DNA"/>
</dbReference>
<feature type="region of interest" description="Disordered" evidence="2">
    <location>
        <begin position="308"/>
        <end position="328"/>
    </location>
</feature>
<keyword evidence="1" id="KW-0175">Coiled coil</keyword>
<evidence type="ECO:0000256" key="1">
    <source>
        <dbReference type="SAM" id="Coils"/>
    </source>
</evidence>
<dbReference type="Proteomes" id="UP001381693">
    <property type="component" value="Unassembled WGS sequence"/>
</dbReference>
<feature type="non-terminal residue" evidence="3">
    <location>
        <position position="1"/>
    </location>
</feature>
<comment type="caution">
    <text evidence="3">The sequence shown here is derived from an EMBL/GenBank/DDBJ whole genome shotgun (WGS) entry which is preliminary data.</text>
</comment>
<keyword evidence="4" id="KW-1185">Reference proteome</keyword>
<feature type="compositionally biased region" description="Basic and acidic residues" evidence="2">
    <location>
        <begin position="308"/>
        <end position="318"/>
    </location>
</feature>
<protein>
    <submittedName>
        <fullName evidence="3">Uncharacterized protein</fullName>
    </submittedName>
</protein>
<evidence type="ECO:0000256" key="2">
    <source>
        <dbReference type="SAM" id="MobiDB-lite"/>
    </source>
</evidence>